<keyword evidence="5" id="KW-1185">Reference proteome</keyword>
<dbReference type="InterPro" id="IPR050570">
    <property type="entry name" value="Cell_wall_metabolism_enzyme"/>
</dbReference>
<feature type="region of interest" description="Disordered" evidence="1">
    <location>
        <begin position="256"/>
        <end position="310"/>
    </location>
</feature>
<evidence type="ECO:0000259" key="3">
    <source>
        <dbReference type="Pfam" id="PF01551"/>
    </source>
</evidence>
<name>A0A1X6WYI9_9MICO</name>
<dbReference type="RefSeq" id="WP_087103573.1">
    <property type="nucleotide sequence ID" value="NZ_FWFG01000052.1"/>
</dbReference>
<accession>A0A1X6WYI9</accession>
<feature type="signal peptide" evidence="2">
    <location>
        <begin position="1"/>
        <end position="42"/>
    </location>
</feature>
<evidence type="ECO:0000313" key="5">
    <source>
        <dbReference type="Proteomes" id="UP000195981"/>
    </source>
</evidence>
<dbReference type="GO" id="GO:0004222">
    <property type="term" value="F:metalloendopeptidase activity"/>
    <property type="evidence" value="ECO:0007669"/>
    <property type="project" value="TreeGrafter"/>
</dbReference>
<gene>
    <name evidence="4" type="ORF">FM110_05925</name>
</gene>
<evidence type="ECO:0000256" key="2">
    <source>
        <dbReference type="SAM" id="SignalP"/>
    </source>
</evidence>
<dbReference type="InterPro" id="IPR011055">
    <property type="entry name" value="Dup_hybrid_motif"/>
</dbReference>
<dbReference type="EMBL" id="FWFG01000052">
    <property type="protein sequence ID" value="SLM90962.1"/>
    <property type="molecule type" value="Genomic_DNA"/>
</dbReference>
<evidence type="ECO:0000313" key="4">
    <source>
        <dbReference type="EMBL" id="SLM90962.1"/>
    </source>
</evidence>
<keyword evidence="2" id="KW-0732">Signal</keyword>
<feature type="domain" description="M23ase beta-sheet core" evidence="3">
    <location>
        <begin position="340"/>
        <end position="438"/>
    </location>
</feature>
<dbReference type="InterPro" id="IPR016047">
    <property type="entry name" value="M23ase_b-sheet_dom"/>
</dbReference>
<dbReference type="AlphaFoldDB" id="A0A1X6WYI9"/>
<dbReference type="CDD" id="cd12797">
    <property type="entry name" value="M23_peptidase"/>
    <property type="match status" value="1"/>
</dbReference>
<dbReference type="SUPFAM" id="SSF51261">
    <property type="entry name" value="Duplicated hybrid motif"/>
    <property type="match status" value="1"/>
</dbReference>
<dbReference type="Proteomes" id="UP000195981">
    <property type="component" value="Unassembled WGS sequence"/>
</dbReference>
<protein>
    <submittedName>
        <fullName evidence="4">Cell wall endopeptidase, family M23/M37</fullName>
    </submittedName>
</protein>
<dbReference type="PANTHER" id="PTHR21666">
    <property type="entry name" value="PEPTIDASE-RELATED"/>
    <property type="match status" value="1"/>
</dbReference>
<organism evidence="4 5">
    <name type="scientific">Brachybacterium nesterenkovii</name>
    <dbReference type="NCBI Taxonomy" id="47847"/>
    <lineage>
        <taxon>Bacteria</taxon>
        <taxon>Bacillati</taxon>
        <taxon>Actinomycetota</taxon>
        <taxon>Actinomycetes</taxon>
        <taxon>Micrococcales</taxon>
        <taxon>Dermabacteraceae</taxon>
        <taxon>Brachybacterium</taxon>
    </lineage>
</organism>
<sequence>MLPVLTLPAGATLRRRALLAVLALLLAMASCLLTAPTPAAHADDKDDKIQRKQEVDRQLDDIRGDLYDVNQDLGDTYLALAQTELEIPGAQQDLEDAQREADDARRADEDMGRRLTDAQTELDRLEGEVQTGQDEVDRSDEDMKRLSLAAYKGDGIPSAASVYLGSADPQDAVDRSMNYTLTLETQGTALQGLRTDQALTTNSADRIGAVRQEVADLKAQAEETLQAKIDAEGRAQQAKDDLDALYQQQTQQKADLEAKKTQYEGQETDLSTDSDGLDQDIDELTRQEQEAAARGKPETTVPDNGGAPGVSARGFMRPVGGTMNSTFGWRFHPVYHKRMQHKGDDFPVACGTPVRAAQDGKVIATTSNGRAGNKLIISHGVLDGKVITTSYHHLSSFKVSVGQTVHRGDIVAASGTTGASTGCHLHFEVHENGTAVDPKLYV</sequence>
<proteinExistence type="predicted"/>
<dbReference type="Gene3D" id="6.10.250.3150">
    <property type="match status" value="1"/>
</dbReference>
<dbReference type="Pfam" id="PF01551">
    <property type="entry name" value="Peptidase_M23"/>
    <property type="match status" value="1"/>
</dbReference>
<feature type="compositionally biased region" description="Acidic residues" evidence="1">
    <location>
        <begin position="266"/>
        <end position="282"/>
    </location>
</feature>
<evidence type="ECO:0000256" key="1">
    <source>
        <dbReference type="SAM" id="MobiDB-lite"/>
    </source>
</evidence>
<dbReference type="PANTHER" id="PTHR21666:SF270">
    <property type="entry name" value="MUREIN HYDROLASE ACTIVATOR ENVC"/>
    <property type="match status" value="1"/>
</dbReference>
<feature type="chain" id="PRO_5013118196" evidence="2">
    <location>
        <begin position="43"/>
        <end position="442"/>
    </location>
</feature>
<dbReference type="Gene3D" id="2.70.70.10">
    <property type="entry name" value="Glucose Permease (Domain IIA)"/>
    <property type="match status" value="1"/>
</dbReference>
<dbReference type="OrthoDB" id="1099523at2"/>
<feature type="compositionally biased region" description="Basic and acidic residues" evidence="1">
    <location>
        <begin position="283"/>
        <end position="297"/>
    </location>
</feature>
<feature type="compositionally biased region" description="Basic and acidic residues" evidence="1">
    <location>
        <begin position="96"/>
        <end position="112"/>
    </location>
</feature>
<feature type="region of interest" description="Disordered" evidence="1">
    <location>
        <begin position="92"/>
        <end position="112"/>
    </location>
</feature>
<reference evidence="4 5" key="1">
    <citation type="submission" date="2017-02" db="EMBL/GenBank/DDBJ databases">
        <authorList>
            <person name="Peterson S.W."/>
        </authorList>
    </citation>
    <scope>NUCLEOTIDE SEQUENCE [LARGE SCALE GENOMIC DNA]</scope>
    <source>
        <strain evidence="4 5">CIP104813</strain>
    </source>
</reference>